<dbReference type="RefSeq" id="WP_002645512.1">
    <property type="nucleotide sequence ID" value="NZ_CP036341.1"/>
</dbReference>
<sequence>MTPKQFDKVARQLFAGVLSAYGFTCEGSRYCTFYRKYSDELFHFVLPDLGTHGTWFDVKVFPASPLLDPLFQEDFPDDVGIPTDSYSYLSERGIGLDQEKFNCKTEENMRHRFEASVRPALEDRAIPYLDQFCSIDDIVPVLSNPIFRGIGLHLVGKMEEAIPLLQQQRERLSLLDSDTPAISARLRFIEELLEGF</sequence>
<organism evidence="1 2">
    <name type="scientific">Gimesia maris</name>
    <dbReference type="NCBI Taxonomy" id="122"/>
    <lineage>
        <taxon>Bacteria</taxon>
        <taxon>Pseudomonadati</taxon>
        <taxon>Planctomycetota</taxon>
        <taxon>Planctomycetia</taxon>
        <taxon>Planctomycetales</taxon>
        <taxon>Planctomycetaceae</taxon>
        <taxon>Gimesia</taxon>
    </lineage>
</organism>
<dbReference type="EMBL" id="CP042910">
    <property type="protein sequence ID" value="QEG17867.1"/>
    <property type="molecule type" value="Genomic_DNA"/>
</dbReference>
<proteinExistence type="predicted"/>
<evidence type="ECO:0000313" key="2">
    <source>
        <dbReference type="Proteomes" id="UP000322887"/>
    </source>
</evidence>
<reference evidence="1 2" key="1">
    <citation type="submission" date="2019-08" db="EMBL/GenBank/DDBJ databases">
        <title>Deep-cultivation of Planctomycetes and their phenomic and genomic characterization uncovers novel biology.</title>
        <authorList>
            <person name="Wiegand S."/>
            <person name="Jogler M."/>
            <person name="Boedeker C."/>
            <person name="Pinto D."/>
            <person name="Vollmers J."/>
            <person name="Rivas-Marin E."/>
            <person name="Kohn T."/>
            <person name="Peeters S.H."/>
            <person name="Heuer A."/>
            <person name="Rast P."/>
            <person name="Oberbeckmann S."/>
            <person name="Bunk B."/>
            <person name="Jeske O."/>
            <person name="Meyerdierks A."/>
            <person name="Storesund J.E."/>
            <person name="Kallscheuer N."/>
            <person name="Luecker S."/>
            <person name="Lage O.M."/>
            <person name="Pohl T."/>
            <person name="Merkel B.J."/>
            <person name="Hornburger P."/>
            <person name="Mueller R.-W."/>
            <person name="Bruemmer F."/>
            <person name="Labrenz M."/>
            <person name="Spormann A.M."/>
            <person name="Op den Camp H."/>
            <person name="Overmann J."/>
            <person name="Amann R."/>
            <person name="Jetten M.S.M."/>
            <person name="Mascher T."/>
            <person name="Medema M.H."/>
            <person name="Devos D.P."/>
            <person name="Kaster A.-K."/>
            <person name="Ovreas L."/>
            <person name="Rohde M."/>
            <person name="Galperin M.Y."/>
            <person name="Jogler C."/>
        </authorList>
    </citation>
    <scope>NUCLEOTIDE SEQUENCE [LARGE SCALE GENOMIC DNA]</scope>
    <source>
        <strain evidence="1 2">DSM 8797</strain>
    </source>
</reference>
<keyword evidence="2" id="KW-1185">Reference proteome</keyword>
<dbReference type="Proteomes" id="UP000322887">
    <property type="component" value="Chromosome"/>
</dbReference>
<dbReference type="GeneID" id="98648247"/>
<evidence type="ECO:0000313" key="1">
    <source>
        <dbReference type="EMBL" id="QEG17867.1"/>
    </source>
</evidence>
<protein>
    <recommendedName>
        <fullName evidence="3">DUF4304 domain-containing protein</fullName>
    </recommendedName>
</protein>
<evidence type="ECO:0008006" key="3">
    <source>
        <dbReference type="Google" id="ProtNLM"/>
    </source>
</evidence>
<accession>A0ABX5YQF7</accession>
<gene>
    <name evidence="1" type="ORF">GmarT_37510</name>
</gene>
<name>A0ABX5YQF7_9PLAN</name>